<accession>A0A0J8YBW5</accession>
<protein>
    <submittedName>
        <fullName evidence="4">GCN5 family acetyltransferase</fullName>
    </submittedName>
</protein>
<dbReference type="OrthoDB" id="9803233at2"/>
<evidence type="ECO:0000256" key="2">
    <source>
        <dbReference type="ARBA" id="ARBA00023315"/>
    </source>
</evidence>
<dbReference type="EMBL" id="LFEJ01000013">
    <property type="protein sequence ID" value="KMV35004.1"/>
    <property type="molecule type" value="Genomic_DNA"/>
</dbReference>
<dbReference type="RefSeq" id="WP_048887881.1">
    <property type="nucleotide sequence ID" value="NZ_LFEJ01000013.1"/>
</dbReference>
<dbReference type="Gene3D" id="3.40.630.30">
    <property type="match status" value="1"/>
</dbReference>
<feature type="domain" description="N-acetyltransferase" evidence="3">
    <location>
        <begin position="7"/>
        <end position="150"/>
    </location>
</feature>
<dbReference type="InterPro" id="IPR050832">
    <property type="entry name" value="Bact_Acetyltransf"/>
</dbReference>
<comment type="caution">
    <text evidence="4">The sequence shown here is derived from an EMBL/GenBank/DDBJ whole genome shotgun (WGS) entry which is preliminary data.</text>
</comment>
<dbReference type="GO" id="GO:0016747">
    <property type="term" value="F:acyltransferase activity, transferring groups other than amino-acyl groups"/>
    <property type="evidence" value="ECO:0007669"/>
    <property type="project" value="InterPro"/>
</dbReference>
<dbReference type="InterPro" id="IPR000182">
    <property type="entry name" value="GNAT_dom"/>
</dbReference>
<evidence type="ECO:0000313" key="4">
    <source>
        <dbReference type="EMBL" id="KMV35004.1"/>
    </source>
</evidence>
<dbReference type="Pfam" id="PF00583">
    <property type="entry name" value="Acetyltransf_1"/>
    <property type="match status" value="1"/>
</dbReference>
<evidence type="ECO:0000259" key="3">
    <source>
        <dbReference type="PROSITE" id="PS51186"/>
    </source>
</evidence>
<dbReference type="AlphaFoldDB" id="A0A0J8YBW5"/>
<dbReference type="InterPro" id="IPR016181">
    <property type="entry name" value="Acyl_CoA_acyltransferase"/>
</dbReference>
<keyword evidence="5" id="KW-1185">Reference proteome</keyword>
<dbReference type="STRING" id="1121863.GCA_000621185_01425"/>
<proteinExistence type="predicted"/>
<dbReference type="PATRIC" id="fig|1656095.3.peg.4561"/>
<gene>
    <name evidence="4" type="ORF">ACH50_09620</name>
</gene>
<dbReference type="SUPFAM" id="SSF55729">
    <property type="entry name" value="Acyl-CoA N-acyltransferases (Nat)"/>
    <property type="match status" value="1"/>
</dbReference>
<dbReference type="PANTHER" id="PTHR43877">
    <property type="entry name" value="AMINOALKYLPHOSPHONATE N-ACETYLTRANSFERASE-RELATED-RELATED"/>
    <property type="match status" value="1"/>
</dbReference>
<keyword evidence="2" id="KW-0012">Acyltransferase</keyword>
<evidence type="ECO:0000256" key="1">
    <source>
        <dbReference type="ARBA" id="ARBA00022679"/>
    </source>
</evidence>
<sequence length="157" mass="17226">MYRIIPAKVTQSESQALIAALDAWQTELYPAESNHLTDLNDAQGLIFRLIRGPQDDAVGCGAVLVSGDGFGEIKRIYIDPRHRGQRLGERLLASLEQAAAAQGCHTLRLETGIKQPAAITLYRRCGYELTDAFAPYQPDPLSLFMRKALTRSAAAAR</sequence>
<dbReference type="Proteomes" id="UP000037315">
    <property type="component" value="Unassembled WGS sequence"/>
</dbReference>
<name>A0A0J8YBW5_9ENTR</name>
<dbReference type="PROSITE" id="PS51186">
    <property type="entry name" value="GNAT"/>
    <property type="match status" value="1"/>
</dbReference>
<reference evidence="4 5" key="1">
    <citation type="submission" date="2015-06" db="EMBL/GenBank/DDBJ databases">
        <title>Genome sequencing of Cronobacter sp. strain DJ34 isolated from petroleum contaminated sludge of Duliajan Oil Fields, Assam, India.</title>
        <authorList>
            <person name="Pal S."/>
            <person name="Banerjee T.D."/>
            <person name="Roy A."/>
            <person name="Sar P."/>
            <person name="Kazy S.K."/>
        </authorList>
    </citation>
    <scope>NUCLEOTIDE SEQUENCE [LARGE SCALE GENOMIC DNA]</scope>
    <source>
        <strain evidence="4 5">DJ34</strain>
    </source>
</reference>
<keyword evidence="1 4" id="KW-0808">Transferase</keyword>
<dbReference type="PANTHER" id="PTHR43877:SF2">
    <property type="entry name" value="AMINOALKYLPHOSPHONATE N-ACETYLTRANSFERASE-RELATED"/>
    <property type="match status" value="1"/>
</dbReference>
<dbReference type="CDD" id="cd04301">
    <property type="entry name" value="NAT_SF"/>
    <property type="match status" value="1"/>
</dbReference>
<organism evidence="4 5">
    <name type="scientific">Franconibacter pulveris</name>
    <dbReference type="NCBI Taxonomy" id="435910"/>
    <lineage>
        <taxon>Bacteria</taxon>
        <taxon>Pseudomonadati</taxon>
        <taxon>Pseudomonadota</taxon>
        <taxon>Gammaproteobacteria</taxon>
        <taxon>Enterobacterales</taxon>
        <taxon>Enterobacteriaceae</taxon>
        <taxon>Franconibacter</taxon>
    </lineage>
</organism>
<evidence type="ECO:0000313" key="5">
    <source>
        <dbReference type="Proteomes" id="UP000037315"/>
    </source>
</evidence>